<dbReference type="Proteomes" id="UP000192472">
    <property type="component" value="Unassembled WGS sequence"/>
</dbReference>
<proteinExistence type="inferred from homology"/>
<dbReference type="Gene3D" id="3.20.20.380">
    <property type="entry name" value="Copper homeostasis (CutC) domain"/>
    <property type="match status" value="1"/>
</dbReference>
<name>A0A1W2GNK3_REIFA</name>
<dbReference type="Pfam" id="PF03932">
    <property type="entry name" value="CutC"/>
    <property type="match status" value="1"/>
</dbReference>
<sequence>MDLLIKEACVENLTEAKNAERLGASQIELCGRLDLDGITPDLSLVEKVLKGLSIHVKVMVRPRAGNFVYTEKEINVMEVSIEFLKSMGVQEIVLGLLTDKNEIDIPSTEKLVELAHPIKVTFHKAIDKLDDPVKGVRQLMEIPGITAILTSGGKPTAREGAPVIRQMILAAEDKLNIIAAGKITNENLLEIDRLIDADAYHGKLVVGI</sequence>
<comment type="subcellular location">
    <subcellularLocation>
        <location evidence="2">Cytoplasm</location>
    </subcellularLocation>
</comment>
<gene>
    <name evidence="2" type="primary">cutC</name>
    <name evidence="3" type="ORF">SAMN04488029_3700</name>
</gene>
<comment type="similarity">
    <text evidence="1 2">Belongs to the CutC family.</text>
</comment>
<dbReference type="RefSeq" id="WP_084374320.1">
    <property type="nucleotide sequence ID" value="NZ_FWYF01000004.1"/>
</dbReference>
<evidence type="ECO:0000313" key="4">
    <source>
        <dbReference type="Proteomes" id="UP000192472"/>
    </source>
</evidence>
<evidence type="ECO:0000313" key="3">
    <source>
        <dbReference type="EMBL" id="SMD38235.1"/>
    </source>
</evidence>
<dbReference type="InterPro" id="IPR005627">
    <property type="entry name" value="CutC-like"/>
</dbReference>
<dbReference type="AlphaFoldDB" id="A0A1W2GNK3"/>
<dbReference type="STRING" id="692418.SAMN04488029_3700"/>
<dbReference type="OrthoDB" id="9815677at2"/>
<dbReference type="EMBL" id="FWYF01000004">
    <property type="protein sequence ID" value="SMD38235.1"/>
    <property type="molecule type" value="Genomic_DNA"/>
</dbReference>
<dbReference type="PANTHER" id="PTHR12598">
    <property type="entry name" value="COPPER HOMEOSTASIS PROTEIN CUTC"/>
    <property type="match status" value="1"/>
</dbReference>
<dbReference type="SUPFAM" id="SSF110395">
    <property type="entry name" value="CutC-like"/>
    <property type="match status" value="1"/>
</dbReference>
<dbReference type="GO" id="GO:0005507">
    <property type="term" value="F:copper ion binding"/>
    <property type="evidence" value="ECO:0007669"/>
    <property type="project" value="TreeGrafter"/>
</dbReference>
<comment type="caution">
    <text evidence="2">Once thought to be involved in copper homeostasis, experiments in E.coli have shown this is not the case.</text>
</comment>
<keyword evidence="2" id="KW-0963">Cytoplasm</keyword>
<evidence type="ECO:0000256" key="2">
    <source>
        <dbReference type="HAMAP-Rule" id="MF_00795"/>
    </source>
</evidence>
<accession>A0A1W2GNK3</accession>
<organism evidence="3 4">
    <name type="scientific">Reichenbachiella faecimaris</name>
    <dbReference type="NCBI Taxonomy" id="692418"/>
    <lineage>
        <taxon>Bacteria</taxon>
        <taxon>Pseudomonadati</taxon>
        <taxon>Bacteroidota</taxon>
        <taxon>Cytophagia</taxon>
        <taxon>Cytophagales</taxon>
        <taxon>Reichenbachiellaceae</taxon>
        <taxon>Reichenbachiella</taxon>
    </lineage>
</organism>
<protein>
    <recommendedName>
        <fullName evidence="2">PF03932 family protein CutC</fullName>
    </recommendedName>
</protein>
<evidence type="ECO:0000256" key="1">
    <source>
        <dbReference type="ARBA" id="ARBA00007768"/>
    </source>
</evidence>
<dbReference type="HAMAP" id="MF_00795">
    <property type="entry name" value="CutC"/>
    <property type="match status" value="1"/>
</dbReference>
<dbReference type="GO" id="GO:0005737">
    <property type="term" value="C:cytoplasm"/>
    <property type="evidence" value="ECO:0007669"/>
    <property type="project" value="UniProtKB-SubCell"/>
</dbReference>
<keyword evidence="4" id="KW-1185">Reference proteome</keyword>
<reference evidence="3 4" key="1">
    <citation type="submission" date="2017-04" db="EMBL/GenBank/DDBJ databases">
        <authorList>
            <person name="Afonso C.L."/>
            <person name="Miller P.J."/>
            <person name="Scott M.A."/>
            <person name="Spackman E."/>
            <person name="Goraichik I."/>
            <person name="Dimitrov K.M."/>
            <person name="Suarez D.L."/>
            <person name="Swayne D.E."/>
        </authorList>
    </citation>
    <scope>NUCLEOTIDE SEQUENCE [LARGE SCALE GENOMIC DNA]</scope>
    <source>
        <strain evidence="3 4">DSM 26133</strain>
    </source>
</reference>
<dbReference type="InterPro" id="IPR036822">
    <property type="entry name" value="CutC-like_dom_sf"/>
</dbReference>
<dbReference type="PANTHER" id="PTHR12598:SF0">
    <property type="entry name" value="COPPER HOMEOSTASIS PROTEIN CUTC HOMOLOG"/>
    <property type="match status" value="1"/>
</dbReference>